<dbReference type="GO" id="GO:0015948">
    <property type="term" value="P:methanogenesis"/>
    <property type="evidence" value="ECO:0007669"/>
    <property type="project" value="UniProtKB-UniRule"/>
</dbReference>
<keyword evidence="7" id="KW-1185">Reference proteome</keyword>
<dbReference type="GO" id="GO:0032259">
    <property type="term" value="P:methylation"/>
    <property type="evidence" value="ECO:0007669"/>
    <property type="project" value="UniProtKB-KW"/>
</dbReference>
<evidence type="ECO:0000256" key="2">
    <source>
        <dbReference type="ARBA" id="ARBA00022603"/>
    </source>
</evidence>
<dbReference type="InterPro" id="IPR038601">
    <property type="entry name" value="MttB-like_sf"/>
</dbReference>
<feature type="region of interest" description="Disordered" evidence="5">
    <location>
        <begin position="1"/>
        <end position="35"/>
    </location>
</feature>
<dbReference type="STRING" id="560819.SAMN05428998_11990"/>
<name>A0A1Y6CG96_9PROT</name>
<evidence type="ECO:0000256" key="3">
    <source>
        <dbReference type="ARBA" id="ARBA00022679"/>
    </source>
</evidence>
<protein>
    <recommendedName>
        <fullName evidence="4">Methyltransferase</fullName>
        <ecNumber evidence="4">2.1.1.-</ecNumber>
    </recommendedName>
</protein>
<accession>A0A1Y6CG96</accession>
<reference evidence="6 7" key="1">
    <citation type="submission" date="2017-04" db="EMBL/GenBank/DDBJ databases">
        <authorList>
            <person name="Afonso C.L."/>
            <person name="Miller P.J."/>
            <person name="Scott M.A."/>
            <person name="Spackman E."/>
            <person name="Goraichik I."/>
            <person name="Dimitrov K.M."/>
            <person name="Suarez D.L."/>
            <person name="Swayne D.E."/>
        </authorList>
    </citation>
    <scope>NUCLEOTIDE SEQUENCE [LARGE SCALE GENOMIC DNA]</scope>
    <source>
        <strain evidence="6 7">USBA 355</strain>
    </source>
</reference>
<proteinExistence type="inferred from homology"/>
<evidence type="ECO:0000313" key="6">
    <source>
        <dbReference type="EMBL" id="SMF54044.1"/>
    </source>
</evidence>
<keyword evidence="2 6" id="KW-0489">Methyltransferase</keyword>
<dbReference type="Proteomes" id="UP000192917">
    <property type="component" value="Unassembled WGS sequence"/>
</dbReference>
<evidence type="ECO:0000256" key="4">
    <source>
        <dbReference type="PIRNR" id="PIRNR037567"/>
    </source>
</evidence>
<dbReference type="Pfam" id="PF06253">
    <property type="entry name" value="MTTB"/>
    <property type="match status" value="1"/>
</dbReference>
<dbReference type="GO" id="GO:0008168">
    <property type="term" value="F:methyltransferase activity"/>
    <property type="evidence" value="ECO:0007669"/>
    <property type="project" value="UniProtKB-KW"/>
</dbReference>
<dbReference type="EC" id="2.1.1.-" evidence="4"/>
<keyword evidence="3 4" id="KW-0808">Transferase</keyword>
<evidence type="ECO:0000256" key="5">
    <source>
        <dbReference type="SAM" id="MobiDB-lite"/>
    </source>
</evidence>
<organism evidence="6 7">
    <name type="scientific">Tistlia consotensis USBA 355</name>
    <dbReference type="NCBI Taxonomy" id="560819"/>
    <lineage>
        <taxon>Bacteria</taxon>
        <taxon>Pseudomonadati</taxon>
        <taxon>Pseudomonadota</taxon>
        <taxon>Alphaproteobacteria</taxon>
        <taxon>Rhodospirillales</taxon>
        <taxon>Rhodovibrionaceae</taxon>
        <taxon>Tistlia</taxon>
    </lineage>
</organism>
<evidence type="ECO:0000256" key="1">
    <source>
        <dbReference type="ARBA" id="ARBA00007137"/>
    </source>
</evidence>
<gene>
    <name evidence="6" type="ORF">SAMN05428998_11990</name>
</gene>
<dbReference type="RefSeq" id="WP_085124586.1">
    <property type="nucleotide sequence ID" value="NZ_FWZX01000019.1"/>
</dbReference>
<sequence length="519" mass="55540">MAEAEAPTTRAGRPRIDRAARRAAAAPGGGGTAGTAGAGRKIPYFDLLDEAGLQRIERQANRLLEQVGLEFRDDAEALRIWRAAGAEVAGVRVRLPGGLARRLCALAPERFVQHARNPARSVTIGGPNTVFAPAYGSPFVRCLEQGRRYGTLADFENFVKLAWRLPWLHHSGGTVCEPCDQPVNKRHLDMLYAHLRWSDKPFLGSITALERAEDTIEMARLAFGAGFLEAHCVVLGNVNVNSPLMYDKVATEAMRVYAAANQGILVVPFILGGAMGPVTTAGALAQALAEAMAGVAFCQAVRPGAPVVLGSFLSSMSLRSGAPTFGMPEPVLSNYAVGQLARRLRLPLRCGGALTASKIPDAQAAYESADSLHSTVLGGANYVLHAAGWLESGLTMGYEKLVLDADRLGAMQVLLKGFPTDDNGLAVEAYDEVAPGGHFLGCSHTLANYETAFYDARLSDSESVEQWEEQGSKDAATRALARWKALLADYEPPPIDPGVDEALRDFVARRKAAVPDAWH</sequence>
<comment type="similarity">
    <text evidence="1 4">Belongs to the trimethylamine methyltransferase family.</text>
</comment>
<evidence type="ECO:0000313" key="7">
    <source>
        <dbReference type="Proteomes" id="UP000192917"/>
    </source>
</evidence>
<dbReference type="EMBL" id="FWZX01000019">
    <property type="protein sequence ID" value="SMF54044.1"/>
    <property type="molecule type" value="Genomic_DNA"/>
</dbReference>
<dbReference type="PIRSF" id="PIRSF037567">
    <property type="entry name" value="MTTB_MeTrfase"/>
    <property type="match status" value="1"/>
</dbReference>
<dbReference type="AlphaFoldDB" id="A0A1Y6CG96"/>
<dbReference type="InterPro" id="IPR010426">
    <property type="entry name" value="MTTB_MeTrfase"/>
</dbReference>
<dbReference type="Gene3D" id="3.20.20.480">
    <property type="entry name" value="Trimethylamine methyltransferase-like"/>
    <property type="match status" value="1"/>
</dbReference>